<sequence>MSSSNSNQQKSNNWRKCRPAQGNSILPQSNIERRSNSITSSGASSYSQPSTSSSYANTINSICIEGKFQQRSPSESSSATQTKGFGVKVTNLPQDYDYQLLRKTLYGIFGTNANFLSAADRFVSTYKPGVIWSDGDWEMSYNYWRSPEFLAWLYNESPVKDTVVTNDRWGNGSTCLHGGYLTCQDHYLPNQLLTRKWEDSDTIDKRGSYGYRRTIAV</sequence>
<dbReference type="InterPro" id="IPR000933">
    <property type="entry name" value="Glyco_hydro_29"/>
</dbReference>
<evidence type="ECO:0000256" key="3">
    <source>
        <dbReference type="ARBA" id="ARBA00012662"/>
    </source>
</evidence>
<protein>
    <recommendedName>
        <fullName evidence="3">alpha-L-fucosidase</fullName>
        <ecNumber evidence="3">3.2.1.51</ecNumber>
    </recommendedName>
</protein>
<proteinExistence type="inferred from homology"/>
<dbReference type="GO" id="GO:0016139">
    <property type="term" value="P:glycoside catabolic process"/>
    <property type="evidence" value="ECO:0007669"/>
    <property type="project" value="TreeGrafter"/>
</dbReference>
<dbReference type="InterPro" id="IPR017853">
    <property type="entry name" value="GH"/>
</dbReference>
<evidence type="ECO:0000256" key="5">
    <source>
        <dbReference type="ARBA" id="ARBA00022801"/>
    </source>
</evidence>
<comment type="function">
    <text evidence="1">Alpha-L-fucosidase is responsible for hydrolyzing the alpha-1,6-linked fucose joined to the reducing-end N-acetylglucosamine of the carbohydrate moieties of glycoproteins.</text>
</comment>
<dbReference type="GO" id="GO:0004560">
    <property type="term" value="F:alpha-L-fucosidase activity"/>
    <property type="evidence" value="ECO:0007669"/>
    <property type="project" value="UniProtKB-EC"/>
</dbReference>
<dbReference type="Proteomes" id="UP000887540">
    <property type="component" value="Unplaced"/>
</dbReference>
<name>A0A914CFQ7_9BILA</name>
<dbReference type="SUPFAM" id="SSF51445">
    <property type="entry name" value="(Trans)glycosidases"/>
    <property type="match status" value="1"/>
</dbReference>
<evidence type="ECO:0000256" key="2">
    <source>
        <dbReference type="ARBA" id="ARBA00007951"/>
    </source>
</evidence>
<dbReference type="InterPro" id="IPR016286">
    <property type="entry name" value="FUC_metazoa-typ"/>
</dbReference>
<evidence type="ECO:0000313" key="10">
    <source>
        <dbReference type="WBParaSite" id="ACRNAN_scaffold10167.g18793.t1"/>
    </source>
</evidence>
<dbReference type="SMART" id="SM00812">
    <property type="entry name" value="Alpha_L_fucos"/>
    <property type="match status" value="1"/>
</dbReference>
<accession>A0A914CFQ7</accession>
<organism evidence="9 10">
    <name type="scientific">Acrobeloides nanus</name>
    <dbReference type="NCBI Taxonomy" id="290746"/>
    <lineage>
        <taxon>Eukaryota</taxon>
        <taxon>Metazoa</taxon>
        <taxon>Ecdysozoa</taxon>
        <taxon>Nematoda</taxon>
        <taxon>Chromadorea</taxon>
        <taxon>Rhabditida</taxon>
        <taxon>Tylenchina</taxon>
        <taxon>Cephalobomorpha</taxon>
        <taxon>Cephaloboidea</taxon>
        <taxon>Cephalobidae</taxon>
        <taxon>Acrobeloides</taxon>
    </lineage>
</organism>
<feature type="compositionally biased region" description="Polar residues" evidence="7">
    <location>
        <begin position="21"/>
        <end position="30"/>
    </location>
</feature>
<evidence type="ECO:0000256" key="6">
    <source>
        <dbReference type="ARBA" id="ARBA00023295"/>
    </source>
</evidence>
<dbReference type="AlphaFoldDB" id="A0A914CFQ7"/>
<evidence type="ECO:0000256" key="1">
    <source>
        <dbReference type="ARBA" id="ARBA00004071"/>
    </source>
</evidence>
<comment type="similarity">
    <text evidence="2">Belongs to the glycosyl hydrolase 29 family.</text>
</comment>
<evidence type="ECO:0000259" key="8">
    <source>
        <dbReference type="Pfam" id="PF01120"/>
    </source>
</evidence>
<dbReference type="Pfam" id="PF01120">
    <property type="entry name" value="Alpha_L_fucos"/>
    <property type="match status" value="1"/>
</dbReference>
<feature type="compositionally biased region" description="Low complexity" evidence="7">
    <location>
        <begin position="40"/>
        <end position="54"/>
    </location>
</feature>
<feature type="domain" description="Glycoside hydrolase family 29 N-terminal" evidence="8">
    <location>
        <begin position="115"/>
        <end position="214"/>
    </location>
</feature>
<keyword evidence="5" id="KW-0378">Hydrolase</keyword>
<dbReference type="GO" id="GO:0005764">
    <property type="term" value="C:lysosome"/>
    <property type="evidence" value="ECO:0007669"/>
    <property type="project" value="TreeGrafter"/>
</dbReference>
<evidence type="ECO:0000313" key="9">
    <source>
        <dbReference type="Proteomes" id="UP000887540"/>
    </source>
</evidence>
<feature type="compositionally biased region" description="Low complexity" evidence="7">
    <location>
        <begin position="1"/>
        <end position="12"/>
    </location>
</feature>
<dbReference type="GO" id="GO:0006004">
    <property type="term" value="P:fucose metabolic process"/>
    <property type="evidence" value="ECO:0007669"/>
    <property type="project" value="InterPro"/>
</dbReference>
<dbReference type="EC" id="3.2.1.51" evidence="3"/>
<feature type="region of interest" description="Disordered" evidence="7">
    <location>
        <begin position="1"/>
        <end position="54"/>
    </location>
</feature>
<dbReference type="PANTHER" id="PTHR10030">
    <property type="entry name" value="ALPHA-L-FUCOSIDASE"/>
    <property type="match status" value="1"/>
</dbReference>
<evidence type="ECO:0000256" key="7">
    <source>
        <dbReference type="SAM" id="MobiDB-lite"/>
    </source>
</evidence>
<evidence type="ECO:0000256" key="4">
    <source>
        <dbReference type="ARBA" id="ARBA00022729"/>
    </source>
</evidence>
<dbReference type="PRINTS" id="PR00741">
    <property type="entry name" value="GLHYDRLASE29"/>
</dbReference>
<dbReference type="Gene3D" id="3.20.20.80">
    <property type="entry name" value="Glycosidases"/>
    <property type="match status" value="1"/>
</dbReference>
<dbReference type="WBParaSite" id="ACRNAN_scaffold10167.g18793.t1">
    <property type="protein sequence ID" value="ACRNAN_scaffold10167.g18793.t1"/>
    <property type="gene ID" value="ACRNAN_scaffold10167.g18793"/>
</dbReference>
<keyword evidence="6" id="KW-0326">Glycosidase</keyword>
<keyword evidence="9" id="KW-1185">Reference proteome</keyword>
<reference evidence="10" key="1">
    <citation type="submission" date="2022-11" db="UniProtKB">
        <authorList>
            <consortium name="WormBaseParasite"/>
        </authorList>
    </citation>
    <scope>IDENTIFICATION</scope>
</reference>
<keyword evidence="4" id="KW-0732">Signal</keyword>
<dbReference type="InterPro" id="IPR057739">
    <property type="entry name" value="Glyco_hydro_29_N"/>
</dbReference>
<dbReference type="PANTHER" id="PTHR10030:SF37">
    <property type="entry name" value="ALPHA-L-FUCOSIDASE-RELATED"/>
    <property type="match status" value="1"/>
</dbReference>